<sequence length="137" mass="15486">MNERPAPETKPRVDSLVDVLPFNDRIPRHDGEMAFDKAWEIRAFAMTVALHEQLGFPWEEFQAELVAAIRRWEAAQADLSGWSYYERWLAALGELAQSKGWLTGDELASRTQEILDQPPTTDHHHAVLEPVAVVPGA</sequence>
<gene>
    <name evidence="2" type="ORF">WCD58_30605</name>
</gene>
<organism evidence="2 3">
    <name type="scientific">Actinomycetospora flava</name>
    <dbReference type="NCBI Taxonomy" id="3129232"/>
    <lineage>
        <taxon>Bacteria</taxon>
        <taxon>Bacillati</taxon>
        <taxon>Actinomycetota</taxon>
        <taxon>Actinomycetes</taxon>
        <taxon>Pseudonocardiales</taxon>
        <taxon>Pseudonocardiaceae</taxon>
        <taxon>Actinomycetospora</taxon>
    </lineage>
</organism>
<dbReference type="InterPro" id="IPR008990">
    <property type="entry name" value="Elect_transpt_acc-like_dom_sf"/>
</dbReference>
<dbReference type="InterPro" id="IPR049054">
    <property type="entry name" value="CN_hydtase_beta-like_N"/>
</dbReference>
<protein>
    <submittedName>
        <fullName evidence="2">Nitrile hydratase accessory protein</fullName>
    </submittedName>
</protein>
<feature type="domain" description="Nitrile hydratase beta subunit-like N-terminal" evidence="1">
    <location>
        <begin position="26"/>
        <end position="121"/>
    </location>
</feature>
<dbReference type="NCBIfam" id="TIGR03889">
    <property type="entry name" value="nitrile_acc"/>
    <property type="match status" value="1"/>
</dbReference>
<evidence type="ECO:0000259" key="1">
    <source>
        <dbReference type="Pfam" id="PF21006"/>
    </source>
</evidence>
<dbReference type="Pfam" id="PF21006">
    <property type="entry name" value="NHase_beta_N"/>
    <property type="match status" value="1"/>
</dbReference>
<accession>A0ABU8MF70</accession>
<dbReference type="Gene3D" id="1.10.472.20">
    <property type="entry name" value="Nitrile hydratase, beta subunit"/>
    <property type="match status" value="1"/>
</dbReference>
<dbReference type="RefSeq" id="WP_337706917.1">
    <property type="nucleotide sequence ID" value="NZ_JBBEGM010000019.1"/>
</dbReference>
<evidence type="ECO:0000313" key="3">
    <source>
        <dbReference type="Proteomes" id="UP001369736"/>
    </source>
</evidence>
<dbReference type="SUPFAM" id="SSF50090">
    <property type="entry name" value="Electron transport accessory proteins"/>
    <property type="match status" value="1"/>
</dbReference>
<comment type="caution">
    <text evidence="2">The sequence shown here is derived from an EMBL/GenBank/DDBJ whole genome shotgun (WGS) entry which is preliminary data.</text>
</comment>
<dbReference type="EMBL" id="JBBEGM010000019">
    <property type="protein sequence ID" value="MEJ2865544.1"/>
    <property type="molecule type" value="Genomic_DNA"/>
</dbReference>
<proteinExistence type="predicted"/>
<dbReference type="InterPro" id="IPR023808">
    <property type="entry name" value="Nitrile_Hydratase_acc_put"/>
</dbReference>
<reference evidence="2 3" key="1">
    <citation type="submission" date="2024-03" db="EMBL/GenBank/DDBJ databases">
        <title>Actinomycetospora sp. OC33-EN07, a novel actinomycete isolated from wild orchid (Aerides multiflora).</title>
        <authorList>
            <person name="Suriyachadkun C."/>
        </authorList>
    </citation>
    <scope>NUCLEOTIDE SEQUENCE [LARGE SCALE GENOMIC DNA]</scope>
    <source>
        <strain evidence="2 3">OC33-EN07</strain>
    </source>
</reference>
<evidence type="ECO:0000313" key="2">
    <source>
        <dbReference type="EMBL" id="MEJ2865544.1"/>
    </source>
</evidence>
<keyword evidence="3" id="KW-1185">Reference proteome</keyword>
<dbReference type="InterPro" id="IPR042262">
    <property type="entry name" value="CN_hydtase_beta_C"/>
</dbReference>
<dbReference type="Proteomes" id="UP001369736">
    <property type="component" value="Unassembled WGS sequence"/>
</dbReference>
<name>A0ABU8MF70_9PSEU</name>